<comment type="caution">
    <text evidence="2">The sequence shown here is derived from an EMBL/GenBank/DDBJ whole genome shotgun (WGS) entry which is preliminary data.</text>
</comment>
<dbReference type="CDD" id="cd00866">
    <property type="entry name" value="PEBP_euk"/>
    <property type="match status" value="1"/>
</dbReference>
<dbReference type="PANTHER" id="PTHR11362">
    <property type="entry name" value="PHOSPHATIDYLETHANOLAMINE-BINDING PROTEIN"/>
    <property type="match status" value="1"/>
</dbReference>
<dbReference type="InterPro" id="IPR036610">
    <property type="entry name" value="PEBP-like_sf"/>
</dbReference>
<dbReference type="PANTHER" id="PTHR11362:SF82">
    <property type="entry name" value="PHOSPHATIDYLETHANOLAMINE-BINDING PROTEIN 4"/>
    <property type="match status" value="1"/>
</dbReference>
<dbReference type="OrthoDB" id="2506647at2759"/>
<proteinExistence type="predicted"/>
<dbReference type="Proteomes" id="UP000751190">
    <property type="component" value="Unassembled WGS sequence"/>
</dbReference>
<keyword evidence="3" id="KW-1185">Reference proteome</keyword>
<reference evidence="2" key="1">
    <citation type="submission" date="2021-05" db="EMBL/GenBank/DDBJ databases">
        <title>The genome of the haptophyte Pavlova lutheri (Diacronema luteri, Pavlovales) - a model for lipid biosynthesis in eukaryotic algae.</title>
        <authorList>
            <person name="Hulatt C.J."/>
            <person name="Posewitz M.C."/>
        </authorList>
    </citation>
    <scope>NUCLEOTIDE SEQUENCE</scope>
    <source>
        <strain evidence="2">NIVA-4/92</strain>
    </source>
</reference>
<gene>
    <name evidence="2" type="ORF">KFE25_012282</name>
</gene>
<dbReference type="InterPro" id="IPR035810">
    <property type="entry name" value="PEBP_euk"/>
</dbReference>
<name>A0A8J6C9U9_DIALT</name>
<feature type="signal peptide" evidence="1">
    <location>
        <begin position="1"/>
        <end position="22"/>
    </location>
</feature>
<feature type="chain" id="PRO_5035313770" description="Phosphatidylethanolamine-binding protein" evidence="1">
    <location>
        <begin position="23"/>
        <end position="299"/>
    </location>
</feature>
<dbReference type="AlphaFoldDB" id="A0A8J6C9U9"/>
<organism evidence="2 3">
    <name type="scientific">Diacronema lutheri</name>
    <name type="common">Unicellular marine alga</name>
    <name type="synonym">Monochrysis lutheri</name>
    <dbReference type="NCBI Taxonomy" id="2081491"/>
    <lineage>
        <taxon>Eukaryota</taxon>
        <taxon>Haptista</taxon>
        <taxon>Haptophyta</taxon>
        <taxon>Pavlovophyceae</taxon>
        <taxon>Pavlovales</taxon>
        <taxon>Pavlovaceae</taxon>
        <taxon>Diacronema</taxon>
    </lineage>
</organism>
<evidence type="ECO:0000313" key="2">
    <source>
        <dbReference type="EMBL" id="KAG8464919.1"/>
    </source>
</evidence>
<dbReference type="Pfam" id="PF01161">
    <property type="entry name" value="PBP"/>
    <property type="match status" value="1"/>
</dbReference>
<dbReference type="Gene3D" id="3.90.280.10">
    <property type="entry name" value="PEBP-like"/>
    <property type="match status" value="1"/>
</dbReference>
<protein>
    <recommendedName>
        <fullName evidence="4">Phosphatidylethanolamine-binding protein</fullName>
    </recommendedName>
</protein>
<dbReference type="EMBL" id="JAGTXO010000011">
    <property type="protein sequence ID" value="KAG8464919.1"/>
    <property type="molecule type" value="Genomic_DNA"/>
</dbReference>
<sequence>MVRRTFLRSAALLALLVAGATGSRPTAPPHGGVARLASAVRAMRAPARARPVAVFKFLEEAFAPKVGPDETQESSRLVPDVIGSRFDESVPLEVRYPAWVRSSMNMKDIRSFGDTPTEGAGLLRQVGIKVTPTQVRDAPKVYWEPAAAGAADNDPLAAAPDEQLKYYALALVDADAPSPAEPSSRSWVHWLVVNIPGNELVSGTTLRPYVGAFPPANTGAHRYFFLLMEQRSGEQRFARGAAAPGGVDGLSVQDMETRAGWSCDTFVAEHGLRVVGWHHFVAEFDPYCLELLQEFKNLR</sequence>
<accession>A0A8J6C9U9</accession>
<evidence type="ECO:0000256" key="1">
    <source>
        <dbReference type="SAM" id="SignalP"/>
    </source>
</evidence>
<dbReference type="InterPro" id="IPR008914">
    <property type="entry name" value="PEBP"/>
</dbReference>
<keyword evidence="1" id="KW-0732">Signal</keyword>
<dbReference type="SUPFAM" id="SSF49777">
    <property type="entry name" value="PEBP-like"/>
    <property type="match status" value="1"/>
</dbReference>
<evidence type="ECO:0008006" key="4">
    <source>
        <dbReference type="Google" id="ProtNLM"/>
    </source>
</evidence>
<evidence type="ECO:0000313" key="3">
    <source>
        <dbReference type="Proteomes" id="UP000751190"/>
    </source>
</evidence>